<dbReference type="OrthoDB" id="8954335at2759"/>
<keyword evidence="2" id="KW-1185">Reference proteome</keyword>
<sequence length="186" mass="20733">MSLSQRAYPDSLTPLAKETYDPNEVQCNIDARAVTRFDAPSLDDTTRTDAKVLQSLVDWMEKTFGGGTLLTGIIYPHMQDNRRPNDACFTPKPDVILKFGGEENLSNVMLITSWWEVCDSKIAVTSEAELRILLGHPVLPRTDQPEVAEGIVRMLLQTTHVTLKTQSSSPWSKILQQRSAPSPSCM</sequence>
<protein>
    <submittedName>
        <fullName evidence="1">Uncharacterized protein</fullName>
    </submittedName>
</protein>
<dbReference type="Proteomes" id="UP000738349">
    <property type="component" value="Unassembled WGS sequence"/>
</dbReference>
<dbReference type="AlphaFoldDB" id="A0A9P9ESC3"/>
<reference evidence="1" key="1">
    <citation type="journal article" date="2021" name="Nat. Commun.">
        <title>Genetic determinants of endophytism in the Arabidopsis root mycobiome.</title>
        <authorList>
            <person name="Mesny F."/>
            <person name="Miyauchi S."/>
            <person name="Thiergart T."/>
            <person name="Pickel B."/>
            <person name="Atanasova L."/>
            <person name="Karlsson M."/>
            <person name="Huettel B."/>
            <person name="Barry K.W."/>
            <person name="Haridas S."/>
            <person name="Chen C."/>
            <person name="Bauer D."/>
            <person name="Andreopoulos W."/>
            <person name="Pangilinan J."/>
            <person name="LaButti K."/>
            <person name="Riley R."/>
            <person name="Lipzen A."/>
            <person name="Clum A."/>
            <person name="Drula E."/>
            <person name="Henrissat B."/>
            <person name="Kohler A."/>
            <person name="Grigoriev I.V."/>
            <person name="Martin F.M."/>
            <person name="Hacquard S."/>
        </authorList>
    </citation>
    <scope>NUCLEOTIDE SEQUENCE</scope>
    <source>
        <strain evidence="1">MPI-CAGE-AT-0147</strain>
    </source>
</reference>
<dbReference type="InterPro" id="IPR027417">
    <property type="entry name" value="P-loop_NTPase"/>
</dbReference>
<evidence type="ECO:0000313" key="1">
    <source>
        <dbReference type="EMBL" id="KAH7143424.1"/>
    </source>
</evidence>
<name>A0A9P9ESC3_9HYPO</name>
<dbReference type="EMBL" id="JAGMUV010000009">
    <property type="protein sequence ID" value="KAH7143424.1"/>
    <property type="molecule type" value="Genomic_DNA"/>
</dbReference>
<feature type="non-terminal residue" evidence="1">
    <location>
        <position position="1"/>
    </location>
</feature>
<gene>
    <name evidence="1" type="ORF">EDB81DRAFT_795657</name>
</gene>
<organism evidence="1 2">
    <name type="scientific">Dactylonectria macrodidyma</name>
    <dbReference type="NCBI Taxonomy" id="307937"/>
    <lineage>
        <taxon>Eukaryota</taxon>
        <taxon>Fungi</taxon>
        <taxon>Dikarya</taxon>
        <taxon>Ascomycota</taxon>
        <taxon>Pezizomycotina</taxon>
        <taxon>Sordariomycetes</taxon>
        <taxon>Hypocreomycetidae</taxon>
        <taxon>Hypocreales</taxon>
        <taxon>Nectriaceae</taxon>
        <taxon>Dactylonectria</taxon>
    </lineage>
</organism>
<evidence type="ECO:0000313" key="2">
    <source>
        <dbReference type="Proteomes" id="UP000738349"/>
    </source>
</evidence>
<dbReference type="Gene3D" id="3.40.50.300">
    <property type="entry name" value="P-loop containing nucleotide triphosphate hydrolases"/>
    <property type="match status" value="1"/>
</dbReference>
<proteinExistence type="predicted"/>
<accession>A0A9P9ESC3</accession>
<comment type="caution">
    <text evidence="1">The sequence shown here is derived from an EMBL/GenBank/DDBJ whole genome shotgun (WGS) entry which is preliminary data.</text>
</comment>